<name>A0AAD0EB61_9RHOB</name>
<reference evidence="1 2" key="1">
    <citation type="journal article" date="2017" name="Front. Microbiol.">
        <title>Phaeobacter piscinae sp. nov., a species of the Roseobacter group and potential aquaculture probiont.</title>
        <authorList>
            <person name="Sonnenschein E.C."/>
            <person name="Phippen C.B.W."/>
            <person name="Nielsen K.F."/>
            <person name="Mateiu R.V."/>
            <person name="Melchiorsen J."/>
            <person name="Gram L."/>
            <person name="Overmann J."/>
            <person name="Freese H.M."/>
        </authorList>
    </citation>
    <scope>NUCLEOTIDE SEQUENCE [LARGE SCALE GENOMIC DNA]</scope>
    <source>
        <strain evidence="1 2">P63</strain>
    </source>
</reference>
<proteinExistence type="predicted"/>
<dbReference type="EMBL" id="CP010784">
    <property type="protein sequence ID" value="ATF05687.1"/>
    <property type="molecule type" value="Genomic_DNA"/>
</dbReference>
<protein>
    <submittedName>
        <fullName evidence="1">Uncharacterized protein</fullName>
    </submittedName>
</protein>
<dbReference type="AlphaFoldDB" id="A0AAD0EB61"/>
<organism evidence="1 2">
    <name type="scientific">Phaeobacter gallaeciensis</name>
    <dbReference type="NCBI Taxonomy" id="60890"/>
    <lineage>
        <taxon>Bacteria</taxon>
        <taxon>Pseudomonadati</taxon>
        <taxon>Pseudomonadota</taxon>
        <taxon>Alphaproteobacteria</taxon>
        <taxon>Rhodobacterales</taxon>
        <taxon>Roseobacteraceae</taxon>
        <taxon>Phaeobacter</taxon>
    </lineage>
</organism>
<evidence type="ECO:0000313" key="2">
    <source>
        <dbReference type="Proteomes" id="UP000217545"/>
    </source>
</evidence>
<sequence length="100" mass="11161">MIDAPLGSGPARITFTVSVNLSRFTFHKDHEVGGYLAKNIRADMNQPIGSINDNMCIQNDESRIRINVSVERFDQSSLVFDNVASAKVVLGRQLFLLLHE</sequence>
<accession>A0AAD0EB61</accession>
<evidence type="ECO:0000313" key="1">
    <source>
        <dbReference type="EMBL" id="ATF05687.1"/>
    </source>
</evidence>
<gene>
    <name evidence="1" type="ORF">PhaeoP63_01609</name>
</gene>
<dbReference type="Proteomes" id="UP000217545">
    <property type="component" value="Chromosome"/>
</dbReference>